<evidence type="ECO:0000256" key="1">
    <source>
        <dbReference type="ARBA" id="ARBA00022962"/>
    </source>
</evidence>
<dbReference type="InterPro" id="IPR006221">
    <property type="entry name" value="TrpG/PapA_dom"/>
</dbReference>
<name>A0A6S6R3K7_9FIRM</name>
<dbReference type="NCBIfam" id="TIGR00566">
    <property type="entry name" value="trpG_papA"/>
    <property type="match status" value="1"/>
</dbReference>
<dbReference type="PANTHER" id="PTHR43418">
    <property type="entry name" value="MULTIFUNCTIONAL TRYPTOPHAN BIOSYNTHESIS PROTEIN-RELATED"/>
    <property type="match status" value="1"/>
</dbReference>
<evidence type="ECO:0000313" key="3">
    <source>
        <dbReference type="Proteomes" id="UP000515561"/>
    </source>
</evidence>
<dbReference type="Pfam" id="PF00117">
    <property type="entry name" value="GATase"/>
    <property type="match status" value="1"/>
</dbReference>
<evidence type="ECO:0000313" key="2">
    <source>
        <dbReference type="EMBL" id="BCJ94627.1"/>
    </source>
</evidence>
<dbReference type="GO" id="GO:0005829">
    <property type="term" value="C:cytosol"/>
    <property type="evidence" value="ECO:0007669"/>
    <property type="project" value="TreeGrafter"/>
</dbReference>
<dbReference type="PROSITE" id="PS51273">
    <property type="entry name" value="GATASE_TYPE_1"/>
    <property type="match status" value="1"/>
</dbReference>
<dbReference type="GO" id="GO:0004049">
    <property type="term" value="F:anthranilate synthase activity"/>
    <property type="evidence" value="ECO:0007669"/>
    <property type="project" value="TreeGrafter"/>
</dbReference>
<protein>
    <submittedName>
        <fullName evidence="2">Aminodeoxychorismate/anthranilate synthase component II</fullName>
    </submittedName>
</protein>
<dbReference type="InterPro" id="IPR029062">
    <property type="entry name" value="Class_I_gatase-like"/>
</dbReference>
<dbReference type="AlphaFoldDB" id="A0A6S6R3K7"/>
<dbReference type="FunFam" id="3.40.50.880:FF:000003">
    <property type="entry name" value="Anthranilate synthase component II"/>
    <property type="match status" value="1"/>
</dbReference>
<keyword evidence="1" id="KW-0315">Glutamine amidotransferase</keyword>
<dbReference type="InterPro" id="IPR050472">
    <property type="entry name" value="Anth_synth/Amidotransfase"/>
</dbReference>
<dbReference type="KEGG" id="acel:acsn021_21960"/>
<proteinExistence type="predicted"/>
<dbReference type="PRINTS" id="PR00096">
    <property type="entry name" value="GATASE"/>
</dbReference>
<dbReference type="Gene3D" id="3.40.50.880">
    <property type="match status" value="1"/>
</dbReference>
<dbReference type="CDD" id="cd01743">
    <property type="entry name" value="GATase1_Anthranilate_Synthase"/>
    <property type="match status" value="1"/>
</dbReference>
<dbReference type="RefSeq" id="WP_184089600.1">
    <property type="nucleotide sequence ID" value="NZ_AP023367.1"/>
</dbReference>
<keyword evidence="3" id="KW-1185">Reference proteome</keyword>
<gene>
    <name evidence="2" type="primary">pabA</name>
    <name evidence="2" type="ORF">acsn021_21960</name>
</gene>
<dbReference type="GO" id="GO:0000162">
    <property type="term" value="P:L-tryptophan biosynthetic process"/>
    <property type="evidence" value="ECO:0007669"/>
    <property type="project" value="TreeGrafter"/>
</dbReference>
<accession>A0A6S6R3K7</accession>
<sequence length="202" mass="21893">MIVLIDNYDSFSYNLVQLVGSICKEKAEKNLTTAEPIKVVRNDELSVEDIKALNPSHIILSPGPGRPSEAGVCEAVIAALAGKIPILGVCLGHQGICEVFGCVITYASTLMHGKQSLIQLDTTSSIFRGLPEKVLVGRYHSLAAKPDSMPEELSVIARAADGDIMAVKHKEYPIYGLQFHPESVLTPDGKVMMENFLQMNSI</sequence>
<organism evidence="2 3">
    <name type="scientific">Anaerocolumna cellulosilytica</name>
    <dbReference type="NCBI Taxonomy" id="433286"/>
    <lineage>
        <taxon>Bacteria</taxon>
        <taxon>Bacillati</taxon>
        <taxon>Bacillota</taxon>
        <taxon>Clostridia</taxon>
        <taxon>Lachnospirales</taxon>
        <taxon>Lachnospiraceae</taxon>
        <taxon>Anaerocolumna</taxon>
    </lineage>
</organism>
<dbReference type="EMBL" id="AP023367">
    <property type="protein sequence ID" value="BCJ94627.1"/>
    <property type="molecule type" value="Genomic_DNA"/>
</dbReference>
<dbReference type="PANTHER" id="PTHR43418:SF8">
    <property type="entry name" value="SYNTHASE COMPONENT II, PUTATIVE-RELATED"/>
    <property type="match status" value="1"/>
</dbReference>
<dbReference type="PRINTS" id="PR00097">
    <property type="entry name" value="ANTSNTHASEII"/>
</dbReference>
<dbReference type="Proteomes" id="UP000515561">
    <property type="component" value="Chromosome"/>
</dbReference>
<dbReference type="InterPro" id="IPR017926">
    <property type="entry name" value="GATASE"/>
</dbReference>
<dbReference type="PRINTS" id="PR00099">
    <property type="entry name" value="CPSGATASE"/>
</dbReference>
<dbReference type="SUPFAM" id="SSF52317">
    <property type="entry name" value="Class I glutamine amidotransferase-like"/>
    <property type="match status" value="1"/>
</dbReference>
<reference evidence="2 3" key="1">
    <citation type="journal article" date="2016" name="Int. J. Syst. Evol. Microbiol.">
        <title>Descriptions of Anaerotaenia torta gen. nov., sp. nov. and Anaerocolumna cellulosilytica gen. nov., sp. nov. isolated from a methanogenic reactor of cattle waste.</title>
        <authorList>
            <person name="Uek A."/>
            <person name="Ohtaki Y."/>
            <person name="Kaku N."/>
            <person name="Ueki K."/>
        </authorList>
    </citation>
    <scope>NUCLEOTIDE SEQUENCE [LARGE SCALE GENOMIC DNA]</scope>
    <source>
        <strain evidence="2 3">SN021</strain>
    </source>
</reference>